<dbReference type="InterPro" id="IPR026051">
    <property type="entry name" value="ALG1-like"/>
</dbReference>
<evidence type="ECO:0000313" key="10">
    <source>
        <dbReference type="EMBL" id="JAT14296.1"/>
    </source>
</evidence>
<dbReference type="AlphaFoldDB" id="A0A1B6M2E3"/>
<protein>
    <submittedName>
        <fullName evidence="13">Uncharacterized protein</fullName>
    </submittedName>
</protein>
<comment type="pathway">
    <text evidence="2">Protein modification; protein glycosylation.</text>
</comment>
<evidence type="ECO:0000256" key="5">
    <source>
        <dbReference type="ARBA" id="ARBA00022692"/>
    </source>
</evidence>
<feature type="transmembrane region" description="Helical" evidence="9">
    <location>
        <begin position="64"/>
        <end position="90"/>
    </location>
</feature>
<keyword evidence="6" id="KW-0256">Endoplasmic reticulum</keyword>
<comment type="subcellular location">
    <subcellularLocation>
        <location evidence="1">Endoplasmic reticulum membrane</location>
        <topology evidence="1">Single-pass membrane protein</topology>
    </subcellularLocation>
</comment>
<evidence type="ECO:0000313" key="11">
    <source>
        <dbReference type="EMBL" id="JAT16350.1"/>
    </source>
</evidence>
<gene>
    <name evidence="13" type="ORF">g.46322</name>
    <name evidence="10" type="ORF">g.46323</name>
    <name evidence="11" type="ORF">g.46324</name>
    <name evidence="12" type="ORF">g.46325</name>
</gene>
<evidence type="ECO:0000256" key="2">
    <source>
        <dbReference type="ARBA" id="ARBA00004922"/>
    </source>
</evidence>
<keyword evidence="5 9" id="KW-0812">Transmembrane</keyword>
<accession>A0A1B6M2E3</accession>
<organism evidence="13">
    <name type="scientific">Graphocephala atropunctata</name>
    <dbReference type="NCBI Taxonomy" id="36148"/>
    <lineage>
        <taxon>Eukaryota</taxon>
        <taxon>Metazoa</taxon>
        <taxon>Ecdysozoa</taxon>
        <taxon>Arthropoda</taxon>
        <taxon>Hexapoda</taxon>
        <taxon>Insecta</taxon>
        <taxon>Pterygota</taxon>
        <taxon>Neoptera</taxon>
        <taxon>Paraneoptera</taxon>
        <taxon>Hemiptera</taxon>
        <taxon>Auchenorrhyncha</taxon>
        <taxon>Membracoidea</taxon>
        <taxon>Cicadellidae</taxon>
        <taxon>Cicadellinae</taxon>
        <taxon>Cicadellini</taxon>
        <taxon>Graphocephala</taxon>
    </lineage>
</organism>
<evidence type="ECO:0000256" key="3">
    <source>
        <dbReference type="ARBA" id="ARBA00022676"/>
    </source>
</evidence>
<keyword evidence="7 9" id="KW-1133">Transmembrane helix</keyword>
<evidence type="ECO:0000256" key="7">
    <source>
        <dbReference type="ARBA" id="ARBA00022989"/>
    </source>
</evidence>
<dbReference type="PANTHER" id="PTHR13036:SF0">
    <property type="entry name" value="CHITOBIOSYLDIPHOSPHODOLICHOL BETA-MANNOSYLTRANSFERASE"/>
    <property type="match status" value="1"/>
</dbReference>
<evidence type="ECO:0000313" key="13">
    <source>
        <dbReference type="EMBL" id="JAT30087.1"/>
    </source>
</evidence>
<keyword evidence="8 9" id="KW-0472">Membrane</keyword>
<dbReference type="Gene3D" id="3.40.50.2000">
    <property type="entry name" value="Glycogen Phosphorylase B"/>
    <property type="match status" value="2"/>
</dbReference>
<keyword evidence="3" id="KW-0328">Glycosyltransferase</keyword>
<dbReference type="Pfam" id="PF13692">
    <property type="entry name" value="Glyco_trans_1_4"/>
    <property type="match status" value="1"/>
</dbReference>
<evidence type="ECO:0000256" key="4">
    <source>
        <dbReference type="ARBA" id="ARBA00022679"/>
    </source>
</evidence>
<evidence type="ECO:0000256" key="6">
    <source>
        <dbReference type="ARBA" id="ARBA00022824"/>
    </source>
</evidence>
<evidence type="ECO:0000313" key="12">
    <source>
        <dbReference type="EMBL" id="JAT29741.1"/>
    </source>
</evidence>
<dbReference type="EMBL" id="GEBQ01025681">
    <property type="protein sequence ID" value="JAT14296.1"/>
    <property type="molecule type" value="Transcribed_RNA"/>
</dbReference>
<dbReference type="EMBL" id="GEBQ01010236">
    <property type="protein sequence ID" value="JAT29741.1"/>
    <property type="molecule type" value="Transcribed_RNA"/>
</dbReference>
<dbReference type="PANTHER" id="PTHR13036">
    <property type="entry name" value="BETA1,4 MANNOSYLTRANSFERASE"/>
    <property type="match status" value="1"/>
</dbReference>
<evidence type="ECO:0000256" key="9">
    <source>
        <dbReference type="SAM" id="Phobius"/>
    </source>
</evidence>
<evidence type="ECO:0000256" key="1">
    <source>
        <dbReference type="ARBA" id="ARBA00004389"/>
    </source>
</evidence>
<sequence length="405" mass="46515">MSSNVIIVVLGDIGHSPRMQYHASSFLKEGYNVDIIGYGDSKPLGYLKSHANCQIRILTQTPQFFKYVPVLIAYFLKILWQVFMLLLSILRSRPADHLIVQTPPAIPALFICWFYCRLVGANFVIDWHNYAFSILALTHGKGHKLVQMSEKFEGFFGRRSDGNLCVTRTMKGDLWKRWNFKAVILYDRPPEHFGSITPEERQTLMVKYPELSSQLDESKRPGLLVSSTSWTEDEDFSVLLSALLVYDRSEDPELPSLLCVITGKGPLRDHYMRKVAAQDWRRVTVTSLWLEAEDYPRLLASADLGVSLHFSSSELDLPMKVVDMMGCGLPVTAYNYRCLGELVRHKQNGLVFNNSRELTQQLQDWFRGFPSVRSGDQFGPALEEFQSLRWHDNWRLQALPLFPQQ</sequence>
<dbReference type="GO" id="GO:0005789">
    <property type="term" value="C:endoplasmic reticulum membrane"/>
    <property type="evidence" value="ECO:0007669"/>
    <property type="project" value="UniProtKB-SubCell"/>
</dbReference>
<name>A0A1B6M2E3_9HEMI</name>
<dbReference type="GO" id="GO:0000030">
    <property type="term" value="F:mannosyltransferase activity"/>
    <property type="evidence" value="ECO:0007669"/>
    <property type="project" value="InterPro"/>
</dbReference>
<reference evidence="13" key="1">
    <citation type="submission" date="2015-11" db="EMBL/GenBank/DDBJ databases">
        <title>De novo transcriptome assembly of four potential Pierce s Disease insect vectors from Arizona vineyards.</title>
        <authorList>
            <person name="Tassone E.E."/>
        </authorList>
    </citation>
    <scope>NUCLEOTIDE SEQUENCE</scope>
</reference>
<evidence type="ECO:0000256" key="8">
    <source>
        <dbReference type="ARBA" id="ARBA00023136"/>
    </source>
</evidence>
<keyword evidence="4" id="KW-0808">Transferase</keyword>
<dbReference type="EMBL" id="GEBQ01023627">
    <property type="protein sequence ID" value="JAT16350.1"/>
    <property type="molecule type" value="Transcribed_RNA"/>
</dbReference>
<dbReference type="EMBL" id="GEBQ01009890">
    <property type="protein sequence ID" value="JAT30087.1"/>
    <property type="molecule type" value="Transcribed_RNA"/>
</dbReference>
<dbReference type="SUPFAM" id="SSF53756">
    <property type="entry name" value="UDP-Glycosyltransferase/glycogen phosphorylase"/>
    <property type="match status" value="1"/>
</dbReference>
<proteinExistence type="predicted"/>
<feature type="transmembrane region" description="Helical" evidence="9">
    <location>
        <begin position="105"/>
        <end position="125"/>
    </location>
</feature>